<name>A0A0C9SRT2_PLICR</name>
<evidence type="ECO:0000313" key="3">
    <source>
        <dbReference type="Proteomes" id="UP000053263"/>
    </source>
</evidence>
<dbReference type="AlphaFoldDB" id="A0A0C9SRT2"/>
<keyword evidence="3" id="KW-1185">Reference proteome</keyword>
<proteinExistence type="predicted"/>
<gene>
    <name evidence="2" type="ORF">PLICRDRAFT_328520</name>
</gene>
<feature type="transmembrane region" description="Helical" evidence="1">
    <location>
        <begin position="74"/>
        <end position="94"/>
    </location>
</feature>
<organism evidence="2 3">
    <name type="scientific">Plicaturopsis crispa FD-325 SS-3</name>
    <dbReference type="NCBI Taxonomy" id="944288"/>
    <lineage>
        <taxon>Eukaryota</taxon>
        <taxon>Fungi</taxon>
        <taxon>Dikarya</taxon>
        <taxon>Basidiomycota</taxon>
        <taxon>Agaricomycotina</taxon>
        <taxon>Agaricomycetes</taxon>
        <taxon>Agaricomycetidae</taxon>
        <taxon>Amylocorticiales</taxon>
        <taxon>Amylocorticiaceae</taxon>
        <taxon>Plicatura</taxon>
        <taxon>Plicaturopsis crispa</taxon>
    </lineage>
</organism>
<evidence type="ECO:0000313" key="2">
    <source>
        <dbReference type="EMBL" id="KII85017.1"/>
    </source>
</evidence>
<keyword evidence="1" id="KW-1133">Transmembrane helix</keyword>
<keyword evidence="1" id="KW-0472">Membrane</keyword>
<sequence>MASPIVTPLILDCLSVPHALASRYRLPYFSAVINLHLRPCLSWFLHIIHTFWVGSGPPAHCIYIPPIPTHHNPLFSLAFLSGIIYIVICFVWNISDFHW</sequence>
<protein>
    <submittedName>
        <fullName evidence="2">Uncharacterized protein</fullName>
    </submittedName>
</protein>
<dbReference type="Proteomes" id="UP000053263">
    <property type="component" value="Unassembled WGS sequence"/>
</dbReference>
<keyword evidence="1" id="KW-0812">Transmembrane</keyword>
<accession>A0A0C9SRT2</accession>
<dbReference type="HOGENOM" id="CLU_2321337_0_0_1"/>
<evidence type="ECO:0000256" key="1">
    <source>
        <dbReference type="SAM" id="Phobius"/>
    </source>
</evidence>
<reference evidence="2 3" key="1">
    <citation type="submission" date="2014-06" db="EMBL/GenBank/DDBJ databases">
        <title>Evolutionary Origins and Diversification of the Mycorrhizal Mutualists.</title>
        <authorList>
            <consortium name="DOE Joint Genome Institute"/>
            <consortium name="Mycorrhizal Genomics Consortium"/>
            <person name="Kohler A."/>
            <person name="Kuo A."/>
            <person name="Nagy L.G."/>
            <person name="Floudas D."/>
            <person name="Copeland A."/>
            <person name="Barry K.W."/>
            <person name="Cichocki N."/>
            <person name="Veneault-Fourrey C."/>
            <person name="LaButti K."/>
            <person name="Lindquist E.A."/>
            <person name="Lipzen A."/>
            <person name="Lundell T."/>
            <person name="Morin E."/>
            <person name="Murat C."/>
            <person name="Riley R."/>
            <person name="Ohm R."/>
            <person name="Sun H."/>
            <person name="Tunlid A."/>
            <person name="Henrissat B."/>
            <person name="Grigoriev I.V."/>
            <person name="Hibbett D.S."/>
            <person name="Martin F."/>
        </authorList>
    </citation>
    <scope>NUCLEOTIDE SEQUENCE [LARGE SCALE GENOMIC DNA]</scope>
    <source>
        <strain evidence="2 3">FD-325 SS-3</strain>
    </source>
</reference>
<dbReference type="EMBL" id="KN832568">
    <property type="protein sequence ID" value="KII85017.1"/>
    <property type="molecule type" value="Genomic_DNA"/>
</dbReference>